<protein>
    <submittedName>
        <fullName evidence="2">Uncharacterized protein</fullName>
    </submittedName>
</protein>
<dbReference type="AlphaFoldDB" id="A0AAP0PFC7"/>
<evidence type="ECO:0000256" key="1">
    <source>
        <dbReference type="SAM" id="MobiDB-lite"/>
    </source>
</evidence>
<name>A0AAP0PFC7_9MAGN</name>
<accession>A0AAP0PFC7</accession>
<feature type="region of interest" description="Disordered" evidence="1">
    <location>
        <begin position="130"/>
        <end position="152"/>
    </location>
</feature>
<organism evidence="2 3">
    <name type="scientific">Stephania yunnanensis</name>
    <dbReference type="NCBI Taxonomy" id="152371"/>
    <lineage>
        <taxon>Eukaryota</taxon>
        <taxon>Viridiplantae</taxon>
        <taxon>Streptophyta</taxon>
        <taxon>Embryophyta</taxon>
        <taxon>Tracheophyta</taxon>
        <taxon>Spermatophyta</taxon>
        <taxon>Magnoliopsida</taxon>
        <taxon>Ranunculales</taxon>
        <taxon>Menispermaceae</taxon>
        <taxon>Menispermoideae</taxon>
        <taxon>Cissampelideae</taxon>
        <taxon>Stephania</taxon>
    </lineage>
</organism>
<dbReference type="Proteomes" id="UP001420932">
    <property type="component" value="Unassembled WGS sequence"/>
</dbReference>
<feature type="compositionally biased region" description="Basic residues" evidence="1">
    <location>
        <begin position="130"/>
        <end position="145"/>
    </location>
</feature>
<dbReference type="EMBL" id="JBBNAF010000005">
    <property type="protein sequence ID" value="KAK9143078.1"/>
    <property type="molecule type" value="Genomic_DNA"/>
</dbReference>
<sequence length="172" mass="19222">MLKAPPNGLRPQNQHAPIFKIFNQNIFISNAHHLPHFTPAPPSAVATADRNHCLPPIVLVLHYFRPLLPPPLSPPTSLSLSSLFLLRSPPSSFHVWPSLTRPKSGSTDKIQPDLSRSYLNLRRFDHIFPARHRGKRGKEGKRGDRKWRSAAAGSRWRLRSRVETADGGAGEG</sequence>
<evidence type="ECO:0000313" key="2">
    <source>
        <dbReference type="EMBL" id="KAK9143078.1"/>
    </source>
</evidence>
<reference evidence="2 3" key="1">
    <citation type="submission" date="2024-01" db="EMBL/GenBank/DDBJ databases">
        <title>Genome assemblies of Stephania.</title>
        <authorList>
            <person name="Yang L."/>
        </authorList>
    </citation>
    <scope>NUCLEOTIDE SEQUENCE [LARGE SCALE GENOMIC DNA]</scope>
    <source>
        <strain evidence="2">YNDBR</strain>
        <tissue evidence="2">Leaf</tissue>
    </source>
</reference>
<keyword evidence="3" id="KW-1185">Reference proteome</keyword>
<evidence type="ECO:0000313" key="3">
    <source>
        <dbReference type="Proteomes" id="UP001420932"/>
    </source>
</evidence>
<comment type="caution">
    <text evidence="2">The sequence shown here is derived from an EMBL/GenBank/DDBJ whole genome shotgun (WGS) entry which is preliminary data.</text>
</comment>
<gene>
    <name evidence="2" type="ORF">Syun_012478</name>
</gene>
<proteinExistence type="predicted"/>